<dbReference type="InterPro" id="IPR036390">
    <property type="entry name" value="WH_DNA-bd_sf"/>
</dbReference>
<organism evidence="5 6">
    <name type="scientific">Alkaliphilus metalliredigens (strain QYMF)</name>
    <dbReference type="NCBI Taxonomy" id="293826"/>
    <lineage>
        <taxon>Bacteria</taxon>
        <taxon>Bacillati</taxon>
        <taxon>Bacillota</taxon>
        <taxon>Clostridia</taxon>
        <taxon>Peptostreptococcales</taxon>
        <taxon>Natronincolaceae</taxon>
        <taxon>Alkaliphilus</taxon>
    </lineage>
</organism>
<dbReference type="KEGG" id="amt:Amet_1323"/>
<keyword evidence="1" id="KW-0805">Transcription regulation</keyword>
<evidence type="ECO:0000313" key="6">
    <source>
        <dbReference type="Proteomes" id="UP000001572"/>
    </source>
</evidence>
<dbReference type="EMBL" id="CP000724">
    <property type="protein sequence ID" value="ABR47525.1"/>
    <property type="molecule type" value="Genomic_DNA"/>
</dbReference>
<dbReference type="OrthoDB" id="9801546at2"/>
<dbReference type="PROSITE" id="PS50949">
    <property type="entry name" value="HTH_GNTR"/>
    <property type="match status" value="1"/>
</dbReference>
<dbReference type="Pfam" id="PF00392">
    <property type="entry name" value="GntR"/>
    <property type="match status" value="1"/>
</dbReference>
<dbReference type="GO" id="GO:0003700">
    <property type="term" value="F:DNA-binding transcription factor activity"/>
    <property type="evidence" value="ECO:0007669"/>
    <property type="project" value="InterPro"/>
</dbReference>
<dbReference type="eggNOG" id="COG1725">
    <property type="taxonomic scope" value="Bacteria"/>
</dbReference>
<dbReference type="SUPFAM" id="SSF46785">
    <property type="entry name" value="Winged helix' DNA-binding domain"/>
    <property type="match status" value="1"/>
</dbReference>
<sequence length="124" mass="14624">MIYLDLKDRRPLYEQIKEKMKLLMIKGVLKSDEKIPSVRELAQSLTINPNTIQKAYRDLEKEGFIYSVRGKGSFVAPLENVINPVRQDELTEELKKIIAELMYMNTSKEQLIDYINEIYKKEVR</sequence>
<dbReference type="SMART" id="SM00345">
    <property type="entry name" value="HTH_GNTR"/>
    <property type="match status" value="1"/>
</dbReference>
<evidence type="ECO:0000256" key="2">
    <source>
        <dbReference type="ARBA" id="ARBA00023125"/>
    </source>
</evidence>
<dbReference type="STRING" id="293826.Amet_1323"/>
<evidence type="ECO:0000256" key="3">
    <source>
        <dbReference type="ARBA" id="ARBA00023163"/>
    </source>
</evidence>
<feature type="domain" description="HTH gntR-type" evidence="4">
    <location>
        <begin position="10"/>
        <end position="78"/>
    </location>
</feature>
<keyword evidence="2" id="KW-0238">DNA-binding</keyword>
<dbReference type="InterPro" id="IPR000524">
    <property type="entry name" value="Tscrpt_reg_HTH_GntR"/>
</dbReference>
<dbReference type="HOGENOM" id="CLU_017584_10_0_9"/>
<dbReference type="RefSeq" id="WP_012062566.1">
    <property type="nucleotide sequence ID" value="NC_009633.1"/>
</dbReference>
<dbReference type="InterPro" id="IPR036388">
    <property type="entry name" value="WH-like_DNA-bd_sf"/>
</dbReference>
<keyword evidence="3" id="KW-0804">Transcription</keyword>
<gene>
    <name evidence="5" type="ordered locus">Amet_1323</name>
</gene>
<evidence type="ECO:0000313" key="5">
    <source>
        <dbReference type="EMBL" id="ABR47525.1"/>
    </source>
</evidence>
<name>A6TMV7_ALKMQ</name>
<dbReference type="AlphaFoldDB" id="A6TMV7"/>
<dbReference type="PANTHER" id="PTHR38445">
    <property type="entry name" value="HTH-TYPE TRANSCRIPTIONAL REPRESSOR YTRA"/>
    <property type="match status" value="1"/>
</dbReference>
<keyword evidence="6" id="KW-1185">Reference proteome</keyword>
<evidence type="ECO:0000259" key="4">
    <source>
        <dbReference type="PROSITE" id="PS50949"/>
    </source>
</evidence>
<protein>
    <submittedName>
        <fullName evidence="5">Regulatory protein GntR, HTH</fullName>
    </submittedName>
</protein>
<dbReference type="GO" id="GO:0003677">
    <property type="term" value="F:DNA binding"/>
    <property type="evidence" value="ECO:0007669"/>
    <property type="project" value="UniProtKB-KW"/>
</dbReference>
<dbReference type="Gene3D" id="1.10.10.10">
    <property type="entry name" value="Winged helix-like DNA-binding domain superfamily/Winged helix DNA-binding domain"/>
    <property type="match status" value="1"/>
</dbReference>
<dbReference type="PANTHER" id="PTHR38445:SF9">
    <property type="entry name" value="HTH-TYPE TRANSCRIPTIONAL REPRESSOR YTRA"/>
    <property type="match status" value="1"/>
</dbReference>
<evidence type="ECO:0000256" key="1">
    <source>
        <dbReference type="ARBA" id="ARBA00023015"/>
    </source>
</evidence>
<reference evidence="6" key="1">
    <citation type="journal article" date="2016" name="Genome Announc.">
        <title>Complete genome sequence of Alkaliphilus metalliredigens strain QYMF, an alkaliphilic and metal-reducing bacterium isolated from borax-contaminated leachate ponds.</title>
        <authorList>
            <person name="Hwang C."/>
            <person name="Copeland A."/>
            <person name="Lucas S."/>
            <person name="Lapidus A."/>
            <person name="Barry K."/>
            <person name="Detter J.C."/>
            <person name="Glavina Del Rio T."/>
            <person name="Hammon N."/>
            <person name="Israni S."/>
            <person name="Dalin E."/>
            <person name="Tice H."/>
            <person name="Pitluck S."/>
            <person name="Chertkov O."/>
            <person name="Brettin T."/>
            <person name="Bruce D."/>
            <person name="Han C."/>
            <person name="Schmutz J."/>
            <person name="Larimer F."/>
            <person name="Land M.L."/>
            <person name="Hauser L."/>
            <person name="Kyrpides N."/>
            <person name="Mikhailova N."/>
            <person name="Ye Q."/>
            <person name="Zhou J."/>
            <person name="Richardson P."/>
            <person name="Fields M.W."/>
        </authorList>
    </citation>
    <scope>NUCLEOTIDE SEQUENCE [LARGE SCALE GENOMIC DNA]</scope>
    <source>
        <strain evidence="6">QYMF</strain>
    </source>
</reference>
<dbReference type="CDD" id="cd07377">
    <property type="entry name" value="WHTH_GntR"/>
    <property type="match status" value="1"/>
</dbReference>
<accession>A6TMV7</accession>
<proteinExistence type="predicted"/>
<dbReference type="Proteomes" id="UP000001572">
    <property type="component" value="Chromosome"/>
</dbReference>
<dbReference type="PRINTS" id="PR00035">
    <property type="entry name" value="HTHGNTR"/>
</dbReference>